<reference evidence="9" key="2">
    <citation type="journal article" date="2020" name="BMC">
        <title>Leishmania infection induces a limited differential gene expression in the sand fly midgut.</title>
        <authorList>
            <person name="Coutinho-Abreu I.V."/>
            <person name="Serafim T.D."/>
            <person name="Meneses C."/>
            <person name="Kamhawi S."/>
            <person name="Oliveira F."/>
            <person name="Valenzuela J.G."/>
        </authorList>
    </citation>
    <scope>NUCLEOTIDE SEQUENCE</scope>
    <source>
        <strain evidence="9">Jacobina</strain>
        <tissue evidence="9">Midgut</tissue>
    </source>
</reference>
<dbReference type="GO" id="GO:0006364">
    <property type="term" value="P:rRNA processing"/>
    <property type="evidence" value="ECO:0007669"/>
    <property type="project" value="UniProtKB-KW"/>
</dbReference>
<evidence type="ECO:0000256" key="2">
    <source>
        <dbReference type="ARBA" id="ARBA00022517"/>
    </source>
</evidence>
<dbReference type="Gene3D" id="3.40.50.1010">
    <property type="entry name" value="5'-nuclease"/>
    <property type="match status" value="2"/>
</dbReference>
<dbReference type="EMBL" id="AJWK01028991">
    <property type="status" value="NOT_ANNOTATED_CDS"/>
    <property type="molecule type" value="Genomic_DNA"/>
</dbReference>
<evidence type="ECO:0000256" key="1">
    <source>
        <dbReference type="ARBA" id="ARBA00004604"/>
    </source>
</evidence>
<reference evidence="10" key="3">
    <citation type="submission" date="2020-05" db="UniProtKB">
        <authorList>
            <consortium name="EnsemblMetazoa"/>
        </authorList>
    </citation>
    <scope>IDENTIFICATION</scope>
    <source>
        <strain evidence="10">Jacobina</strain>
    </source>
</reference>
<dbReference type="Pfam" id="PF04900">
    <property type="entry name" value="Fcf1"/>
    <property type="match status" value="2"/>
</dbReference>
<feature type="domain" description="UTP23 sensor motif region" evidence="8">
    <location>
        <begin position="166"/>
        <end position="179"/>
    </location>
</feature>
<keyword evidence="4" id="KW-0539">Nucleus</keyword>
<evidence type="ECO:0000256" key="6">
    <source>
        <dbReference type="ARBA" id="ARBA00038503"/>
    </source>
</evidence>
<evidence type="ECO:0000313" key="11">
    <source>
        <dbReference type="Proteomes" id="UP000092461"/>
    </source>
</evidence>
<dbReference type="EnsemblMetazoa" id="LLOJ008559-RA">
    <property type="protein sequence ID" value="LLOJ008559-PA"/>
    <property type="gene ID" value="LLOJ008559"/>
</dbReference>
<dbReference type="PANTHER" id="PTHR12416">
    <property type="entry name" value="RRNA-PROCESSING PROTEIN UTP23 HOMOLOG"/>
    <property type="match status" value="1"/>
</dbReference>
<reference evidence="11" key="1">
    <citation type="submission" date="2012-05" db="EMBL/GenBank/DDBJ databases">
        <title>Whole Genome Assembly of Lutzomyia longipalpis.</title>
        <authorList>
            <person name="Richards S."/>
            <person name="Qu C."/>
            <person name="Dillon R."/>
            <person name="Worley K."/>
            <person name="Scherer S."/>
            <person name="Batterton M."/>
            <person name="Taylor A."/>
            <person name="Hawes A."/>
            <person name="Hernandez B."/>
            <person name="Kovar C."/>
            <person name="Mandapat C."/>
            <person name="Pham C."/>
            <person name="Qu C."/>
            <person name="Jing C."/>
            <person name="Bess C."/>
            <person name="Bandaranaike D."/>
            <person name="Ngo D."/>
            <person name="Ongeri F."/>
            <person name="Arias F."/>
            <person name="Lara F."/>
            <person name="Weissenberger G."/>
            <person name="Kamau G."/>
            <person name="Han H."/>
            <person name="Shen H."/>
            <person name="Dinh H."/>
            <person name="Khalil I."/>
            <person name="Jones J."/>
            <person name="Shafer J."/>
            <person name="Jayaseelan J."/>
            <person name="Quiroz J."/>
            <person name="Blankenburg K."/>
            <person name="Nguyen L."/>
            <person name="Jackson L."/>
            <person name="Francisco L."/>
            <person name="Tang L.-Y."/>
            <person name="Pu L.-L."/>
            <person name="Perales L."/>
            <person name="Lorensuhewa L."/>
            <person name="Munidasa M."/>
            <person name="Coyle M."/>
            <person name="Taylor M."/>
            <person name="Puazo M."/>
            <person name="Firestine M."/>
            <person name="Scheel M."/>
            <person name="Javaid M."/>
            <person name="Wang M."/>
            <person name="Li M."/>
            <person name="Tabassum N."/>
            <person name="Saada N."/>
            <person name="Osuji N."/>
            <person name="Aqrawi P."/>
            <person name="Fu Q."/>
            <person name="Thornton R."/>
            <person name="Raj R."/>
            <person name="Goodspeed R."/>
            <person name="Mata R."/>
            <person name="Najjar R."/>
            <person name="Gubbala S."/>
            <person name="Lee S."/>
            <person name="Denson S."/>
            <person name="Patil S."/>
            <person name="Macmil S."/>
            <person name="Qi S."/>
            <person name="Matskevitch T."/>
            <person name="Palculict T."/>
            <person name="Mathew T."/>
            <person name="Vee V."/>
            <person name="Velamala V."/>
            <person name="Korchina V."/>
            <person name="Cai W."/>
            <person name="Liu W."/>
            <person name="Dai W."/>
            <person name="Zou X."/>
            <person name="Zhu Y."/>
            <person name="Zhang Y."/>
            <person name="Wu Y.-Q."/>
            <person name="Xin Y."/>
            <person name="Nazarath L."/>
            <person name="Kovar C."/>
            <person name="Han Y."/>
            <person name="Muzny D."/>
            <person name="Gibbs R."/>
        </authorList>
    </citation>
    <scope>NUCLEOTIDE SEQUENCE [LARGE SCALE GENOMIC DNA]</scope>
    <source>
        <strain evidence="11">Jacobina</strain>
    </source>
</reference>
<feature type="compositionally biased region" description="Basic and acidic residues" evidence="7">
    <location>
        <begin position="410"/>
        <end position="424"/>
    </location>
</feature>
<feature type="compositionally biased region" description="Basic residues" evidence="7">
    <location>
        <begin position="379"/>
        <end position="391"/>
    </location>
</feature>
<dbReference type="EMBL" id="AJWK01028992">
    <property type="status" value="NOT_ANNOTATED_CDS"/>
    <property type="molecule type" value="Genomic_DNA"/>
</dbReference>
<feature type="region of interest" description="Disordered" evidence="7">
    <location>
        <begin position="159"/>
        <end position="203"/>
    </location>
</feature>
<feature type="compositionally biased region" description="Basic residues" evidence="7">
    <location>
        <begin position="176"/>
        <end position="188"/>
    </location>
</feature>
<dbReference type="SUPFAM" id="SSF88723">
    <property type="entry name" value="PIN domain-like"/>
    <property type="match status" value="2"/>
</dbReference>
<organism evidence="10 11">
    <name type="scientific">Lutzomyia longipalpis</name>
    <name type="common">Sand fly</name>
    <dbReference type="NCBI Taxonomy" id="7200"/>
    <lineage>
        <taxon>Eukaryota</taxon>
        <taxon>Metazoa</taxon>
        <taxon>Ecdysozoa</taxon>
        <taxon>Arthropoda</taxon>
        <taxon>Hexapoda</taxon>
        <taxon>Insecta</taxon>
        <taxon>Pterygota</taxon>
        <taxon>Neoptera</taxon>
        <taxon>Endopterygota</taxon>
        <taxon>Diptera</taxon>
        <taxon>Nematocera</taxon>
        <taxon>Psychodoidea</taxon>
        <taxon>Psychodidae</taxon>
        <taxon>Lutzomyia</taxon>
        <taxon>Lutzomyia</taxon>
    </lineage>
</organism>
<dbReference type="InterPro" id="IPR057776">
    <property type="entry name" value="UTP23_sensor"/>
</dbReference>
<dbReference type="GO" id="GO:0032040">
    <property type="term" value="C:small-subunit processome"/>
    <property type="evidence" value="ECO:0007669"/>
    <property type="project" value="InterPro"/>
</dbReference>
<dbReference type="Pfam" id="PF24779">
    <property type="entry name" value="UTP23_sensor"/>
    <property type="match status" value="2"/>
</dbReference>
<sequence length="424" mass="49011">MSVAQEREMKFRAGVDDEERQPYQVLVDATFYNHACEKKVNIKDQITNYLNSEVKFLTSRCCIMEAESLKKKVQGLKEFALHQCTHTGERISGSKCFKSLAPESRYIIATQDKSLQSWCRRRPGQPVLYFHGVTPVFEAPSDATKKSVNDTLQKQLNDLGTLKVEPPKNPNPLSCPKKKRKPQQQMKKKNPDEPEKKKRKRIKIPQHLNYGFRQPYQVLVDATFYNHACEKKVNIKDQITNYLNSEVKFLTTRCCIMEAESLKKKVQGLKEFALHQCTHTGERISGSKCFKSLAPESRYIIATQDKSLQSWCRRRPGQPVLYFHGVTPVFEAPSDATKKSVNDTLQKQLNDLGTLKVEPPKVFVKKKKKIKNPNPLSCPKKKRKPQQQMKKKNPDEPEKKKRKRIKIPQHVKEQLKDFKTTAKD</sequence>
<evidence type="ECO:0000259" key="8">
    <source>
        <dbReference type="Pfam" id="PF24779"/>
    </source>
</evidence>
<protein>
    <submittedName>
        <fullName evidence="9">Putative rrna-processing protein utp23 log anoplophora glabripennis</fullName>
    </submittedName>
</protein>
<evidence type="ECO:0000313" key="9">
    <source>
        <dbReference type="EMBL" id="MBC1176784.1"/>
    </source>
</evidence>
<feature type="region of interest" description="Disordered" evidence="7">
    <location>
        <begin position="366"/>
        <end position="424"/>
    </location>
</feature>
<dbReference type="InterPro" id="IPR006984">
    <property type="entry name" value="Fcf1/UTP23"/>
</dbReference>
<dbReference type="InterPro" id="IPR029060">
    <property type="entry name" value="PIN-like_dom_sf"/>
</dbReference>
<evidence type="ECO:0000313" key="10">
    <source>
        <dbReference type="EnsemblMetazoa" id="LLOJ008559-PA"/>
    </source>
</evidence>
<proteinExistence type="inferred from homology"/>
<accession>A0A1B0GKJ7</accession>
<comment type="similarity">
    <text evidence="6">Belongs to the UTP23/FCF1 family. UTP23 subfamily.</text>
</comment>
<dbReference type="VEuPathDB" id="VectorBase:LLOJ008559"/>
<evidence type="ECO:0000256" key="7">
    <source>
        <dbReference type="SAM" id="MobiDB-lite"/>
    </source>
</evidence>
<dbReference type="Proteomes" id="UP000092461">
    <property type="component" value="Unassembled WGS sequence"/>
</dbReference>
<dbReference type="AlphaFoldDB" id="A0A1B0GKJ7"/>
<name>A0A1B0GKJ7_LUTLO</name>
<evidence type="ECO:0000256" key="5">
    <source>
        <dbReference type="ARBA" id="ARBA00037300"/>
    </source>
</evidence>
<dbReference type="VEuPathDB" id="VectorBase:LLONM1_009646"/>
<keyword evidence="2" id="KW-0690">Ribosome biogenesis</keyword>
<comment type="subcellular location">
    <subcellularLocation>
        <location evidence="1">Nucleus</location>
        <location evidence="1">Nucleolus</location>
    </subcellularLocation>
</comment>
<dbReference type="EMBL" id="GITU01008081">
    <property type="protein sequence ID" value="MBC1176784.1"/>
    <property type="molecule type" value="Transcribed_RNA"/>
</dbReference>
<feature type="compositionally biased region" description="Basic residues" evidence="7">
    <location>
        <begin position="400"/>
        <end position="409"/>
    </location>
</feature>
<dbReference type="EMBL" id="AJWK01028990">
    <property type="status" value="NOT_ANNOTATED_CDS"/>
    <property type="molecule type" value="Genomic_DNA"/>
</dbReference>
<evidence type="ECO:0000256" key="3">
    <source>
        <dbReference type="ARBA" id="ARBA00022552"/>
    </source>
</evidence>
<keyword evidence="3" id="KW-0698">rRNA processing</keyword>
<evidence type="ECO:0000256" key="4">
    <source>
        <dbReference type="ARBA" id="ARBA00023242"/>
    </source>
</evidence>
<keyword evidence="11" id="KW-1185">Reference proteome</keyword>
<comment type="function">
    <text evidence="5">Involved in rRNA-processing and ribosome biogenesis.</text>
</comment>
<feature type="domain" description="UTP23 sensor motif region" evidence="8">
    <location>
        <begin position="365"/>
        <end position="382"/>
    </location>
</feature>